<reference evidence="2" key="1">
    <citation type="submission" date="2020-05" db="EMBL/GenBank/DDBJ databases">
        <title>Mycena genomes resolve the evolution of fungal bioluminescence.</title>
        <authorList>
            <person name="Tsai I.J."/>
        </authorList>
    </citation>
    <scope>NUCLEOTIDE SEQUENCE</scope>
    <source>
        <strain evidence="2">171206Taipei</strain>
    </source>
</reference>
<dbReference type="Proteomes" id="UP000636479">
    <property type="component" value="Unassembled WGS sequence"/>
</dbReference>
<accession>A0A8H6S014</accession>
<feature type="transmembrane region" description="Helical" evidence="1">
    <location>
        <begin position="46"/>
        <end position="71"/>
    </location>
</feature>
<feature type="transmembrane region" description="Helical" evidence="1">
    <location>
        <begin position="219"/>
        <end position="239"/>
    </location>
</feature>
<keyword evidence="3" id="KW-1185">Reference proteome</keyword>
<dbReference type="RefSeq" id="XP_037213552.1">
    <property type="nucleotide sequence ID" value="XM_037369996.1"/>
</dbReference>
<gene>
    <name evidence="2" type="ORF">MIND_01356600</name>
</gene>
<feature type="transmembrane region" description="Helical" evidence="1">
    <location>
        <begin position="175"/>
        <end position="198"/>
    </location>
</feature>
<comment type="caution">
    <text evidence="2">The sequence shown here is derived from an EMBL/GenBank/DDBJ whole genome shotgun (WGS) entry which is preliminary data.</text>
</comment>
<name>A0A8H6S014_9AGAR</name>
<dbReference type="AlphaFoldDB" id="A0A8H6S014"/>
<protein>
    <submittedName>
        <fullName evidence="2">Uncharacterized protein</fullName>
    </submittedName>
</protein>
<dbReference type="EMBL" id="JACAZF010000016">
    <property type="protein sequence ID" value="KAF7289823.1"/>
    <property type="molecule type" value="Genomic_DNA"/>
</dbReference>
<proteinExistence type="predicted"/>
<evidence type="ECO:0000256" key="1">
    <source>
        <dbReference type="SAM" id="Phobius"/>
    </source>
</evidence>
<keyword evidence="1" id="KW-0812">Transmembrane</keyword>
<feature type="transmembrane region" description="Helical" evidence="1">
    <location>
        <begin position="128"/>
        <end position="148"/>
    </location>
</feature>
<sequence length="314" mass="34513">MSPPLPISTCIIEDWFHGLYTAVLILTLWVIATGKQPAINASRRSLQVALVVVPYICSTVHAAVNWLWYANAVDDNELPSGPGLLYSLTHIPAWLEATGDTFFCLNILLADCVFIWRCSRIWNRRWQIVILPILATITGAVLAGIIIADQVVARRTSEPFIAAKKSSEFINLSSIYFSLSMATSLTTTLLISLRIFLVQRAASFASPQAHKLFNPIIEILVESAALYSATLLAFVVFNTQKSVNVYYAQNIHAQLAGLAPLLIILRIATGRARPQSDWDTTISFSTTMKFTNPSNSPSVATMVDSASYDCEATL</sequence>
<keyword evidence="1" id="KW-0472">Membrane</keyword>
<dbReference type="OrthoDB" id="3038148at2759"/>
<organism evidence="2 3">
    <name type="scientific">Mycena indigotica</name>
    <dbReference type="NCBI Taxonomy" id="2126181"/>
    <lineage>
        <taxon>Eukaryota</taxon>
        <taxon>Fungi</taxon>
        <taxon>Dikarya</taxon>
        <taxon>Basidiomycota</taxon>
        <taxon>Agaricomycotina</taxon>
        <taxon>Agaricomycetes</taxon>
        <taxon>Agaricomycetidae</taxon>
        <taxon>Agaricales</taxon>
        <taxon>Marasmiineae</taxon>
        <taxon>Mycenaceae</taxon>
        <taxon>Mycena</taxon>
    </lineage>
</organism>
<feature type="transmembrane region" description="Helical" evidence="1">
    <location>
        <begin position="251"/>
        <end position="268"/>
    </location>
</feature>
<keyword evidence="1" id="KW-1133">Transmembrane helix</keyword>
<feature type="transmembrane region" description="Helical" evidence="1">
    <location>
        <begin position="91"/>
        <end position="116"/>
    </location>
</feature>
<feature type="transmembrane region" description="Helical" evidence="1">
    <location>
        <begin position="15"/>
        <end position="34"/>
    </location>
</feature>
<evidence type="ECO:0000313" key="2">
    <source>
        <dbReference type="EMBL" id="KAF7289823.1"/>
    </source>
</evidence>
<dbReference type="GeneID" id="59352512"/>
<evidence type="ECO:0000313" key="3">
    <source>
        <dbReference type="Proteomes" id="UP000636479"/>
    </source>
</evidence>